<evidence type="ECO:0000256" key="5">
    <source>
        <dbReference type="ARBA" id="ARBA00044085"/>
    </source>
</evidence>
<dbReference type="GO" id="GO:0000978">
    <property type="term" value="F:RNA polymerase II cis-regulatory region sequence-specific DNA binding"/>
    <property type="evidence" value="ECO:0007669"/>
    <property type="project" value="TreeGrafter"/>
</dbReference>
<keyword evidence="1" id="KW-0479">Metal-binding</keyword>
<dbReference type="EMBL" id="JAHCVI010000002">
    <property type="protein sequence ID" value="KAG7289596.1"/>
    <property type="molecule type" value="Genomic_DNA"/>
</dbReference>
<dbReference type="GO" id="GO:0005667">
    <property type="term" value="C:transcription regulator complex"/>
    <property type="evidence" value="ECO:0007669"/>
    <property type="project" value="TreeGrafter"/>
</dbReference>
<dbReference type="FunFam" id="3.30.160.60:FF:000072">
    <property type="entry name" value="zinc finger protein 143 isoform X1"/>
    <property type="match status" value="1"/>
</dbReference>
<evidence type="ECO:0000256" key="6">
    <source>
        <dbReference type="PROSITE-ProRule" id="PRU00042"/>
    </source>
</evidence>
<dbReference type="InterPro" id="IPR013087">
    <property type="entry name" value="Znf_C2H2_type"/>
</dbReference>
<feature type="domain" description="C2H2-type" evidence="8">
    <location>
        <begin position="208"/>
        <end position="237"/>
    </location>
</feature>
<comment type="caution">
    <text evidence="9">The sequence shown here is derived from an EMBL/GenBank/DDBJ whole genome shotgun (WGS) entry which is preliminary data.</text>
</comment>
<feature type="region of interest" description="Disordered" evidence="7">
    <location>
        <begin position="385"/>
        <end position="418"/>
    </location>
</feature>
<dbReference type="PROSITE" id="PS00028">
    <property type="entry name" value="ZINC_FINGER_C2H2_1"/>
    <property type="match status" value="4"/>
</dbReference>
<feature type="region of interest" description="Disordered" evidence="7">
    <location>
        <begin position="471"/>
        <end position="505"/>
    </location>
</feature>
<accession>A0AAD4EY68</accession>
<dbReference type="PANTHER" id="PTHR14003">
    <property type="entry name" value="TRANSCRIPTIONAL REPRESSOR PROTEIN YY"/>
    <property type="match status" value="1"/>
</dbReference>
<feature type="compositionally biased region" description="Polar residues" evidence="7">
    <location>
        <begin position="101"/>
        <end position="118"/>
    </location>
</feature>
<keyword evidence="10" id="KW-1185">Reference proteome</keyword>
<proteinExistence type="predicted"/>
<evidence type="ECO:0000259" key="8">
    <source>
        <dbReference type="PROSITE" id="PS50157"/>
    </source>
</evidence>
<evidence type="ECO:0000256" key="4">
    <source>
        <dbReference type="ARBA" id="ARBA00022833"/>
    </source>
</evidence>
<keyword evidence="4" id="KW-0862">Zinc</keyword>
<feature type="compositionally biased region" description="Basic residues" evidence="7">
    <location>
        <begin position="388"/>
        <end position="397"/>
    </location>
</feature>
<protein>
    <recommendedName>
        <fullName evidence="5">C2H2 type master regulator of conidiophore development brlA</fullName>
    </recommendedName>
</protein>
<dbReference type="FunFam" id="3.30.160.60:FF:002343">
    <property type="entry name" value="Zinc finger protein 33A"/>
    <property type="match status" value="1"/>
</dbReference>
<evidence type="ECO:0000256" key="2">
    <source>
        <dbReference type="ARBA" id="ARBA00022737"/>
    </source>
</evidence>
<dbReference type="PANTHER" id="PTHR14003:SF19">
    <property type="entry name" value="YY2 TRANSCRIPTION FACTOR"/>
    <property type="match status" value="1"/>
</dbReference>
<feature type="domain" description="C2H2-type" evidence="8">
    <location>
        <begin position="238"/>
        <end position="265"/>
    </location>
</feature>
<sequence>MALGALAPAQDNWDRWPQSQPPAAEFNMMGSSMGPYDWCRTGSAAPVSRPEMAPQFLSAPFNLAPMPSPTAPQYLPPISYGAYQPYSTLPMLDAPLKVQEGSDSVDGSPTLRRSQSPAIKSEARSPLSPSSPPPETIMHETIMHETPVPGAPVHQFNTAIDKIVRVIEAKREILIPEDKVDLGQLGGKKDGKEDQVERARTKAKRKRFFCDIPGCSKMFAQRNNLETHRRSHTGESPYVCPFCCRRFTQSVNLKSHINRHTGARPYRCSLCPKTFPQPSNVKAHMKTHVKRELRAHWVCRFGDCQRNFTAKGNLKNHQNQYHVKEIEAFNAKLAATVDKSMLSPEDIEMAQYIAEVHNLANKGIKGRGKGRKVKRVAIMHLPHEQQPQHHHNHHHQHQQQQQLPSPAPSPVATTIHTAGPCPLSLLPHGLPNFHSLPYQPHLQPAPQHHPYYGLSNPAAYSMSAAVATAAAPNGGGAHARPPPSGMLFRPGPGAGAGPGPGPYGMLDADQLSDLRLSLESVNKEQKTVVVAVV</sequence>
<feature type="region of interest" description="Disordered" evidence="7">
    <location>
        <begin position="1"/>
        <end position="27"/>
    </location>
</feature>
<dbReference type="FunFam" id="3.30.160.60:FF:000110">
    <property type="entry name" value="Zinc finger protein-like"/>
    <property type="match status" value="1"/>
</dbReference>
<organism evidence="9 10">
    <name type="scientific">Staphylotrichum longicolle</name>
    <dbReference type="NCBI Taxonomy" id="669026"/>
    <lineage>
        <taxon>Eukaryota</taxon>
        <taxon>Fungi</taxon>
        <taxon>Dikarya</taxon>
        <taxon>Ascomycota</taxon>
        <taxon>Pezizomycotina</taxon>
        <taxon>Sordariomycetes</taxon>
        <taxon>Sordariomycetidae</taxon>
        <taxon>Sordariales</taxon>
        <taxon>Chaetomiaceae</taxon>
        <taxon>Staphylotrichum</taxon>
    </lineage>
</organism>
<dbReference type="Gene3D" id="3.30.160.60">
    <property type="entry name" value="Classic Zinc Finger"/>
    <property type="match status" value="3"/>
</dbReference>
<dbReference type="GO" id="GO:0008270">
    <property type="term" value="F:zinc ion binding"/>
    <property type="evidence" value="ECO:0007669"/>
    <property type="project" value="UniProtKB-KW"/>
</dbReference>
<reference evidence="9" key="1">
    <citation type="submission" date="2023-02" db="EMBL/GenBank/DDBJ databases">
        <authorList>
            <person name="Palmer J.M."/>
        </authorList>
    </citation>
    <scope>NUCLEOTIDE SEQUENCE</scope>
    <source>
        <strain evidence="9">FW57</strain>
    </source>
</reference>
<dbReference type="SMART" id="SM00355">
    <property type="entry name" value="ZnF_C2H2"/>
    <property type="match status" value="4"/>
</dbReference>
<keyword evidence="3 6" id="KW-0863">Zinc-finger</keyword>
<feature type="domain" description="C2H2-type" evidence="8">
    <location>
        <begin position="297"/>
        <end position="327"/>
    </location>
</feature>
<dbReference type="GO" id="GO:0000981">
    <property type="term" value="F:DNA-binding transcription factor activity, RNA polymerase II-specific"/>
    <property type="evidence" value="ECO:0007669"/>
    <property type="project" value="UniProtKB-ARBA"/>
</dbReference>
<feature type="domain" description="C2H2-type" evidence="8">
    <location>
        <begin position="266"/>
        <end position="293"/>
    </location>
</feature>
<keyword evidence="2" id="KW-0677">Repeat</keyword>
<evidence type="ECO:0000313" key="10">
    <source>
        <dbReference type="Proteomes" id="UP001197093"/>
    </source>
</evidence>
<dbReference type="GO" id="GO:0000785">
    <property type="term" value="C:chromatin"/>
    <property type="evidence" value="ECO:0007669"/>
    <property type="project" value="TreeGrafter"/>
</dbReference>
<dbReference type="AlphaFoldDB" id="A0AAD4EY68"/>
<dbReference type="InterPro" id="IPR036236">
    <property type="entry name" value="Znf_C2H2_sf"/>
</dbReference>
<dbReference type="SUPFAM" id="SSF57667">
    <property type="entry name" value="beta-beta-alpha zinc fingers"/>
    <property type="match status" value="3"/>
</dbReference>
<dbReference type="Pfam" id="PF00096">
    <property type="entry name" value="zf-C2H2"/>
    <property type="match status" value="3"/>
</dbReference>
<evidence type="ECO:0000256" key="3">
    <source>
        <dbReference type="ARBA" id="ARBA00022771"/>
    </source>
</evidence>
<evidence type="ECO:0000256" key="7">
    <source>
        <dbReference type="SAM" id="MobiDB-lite"/>
    </source>
</evidence>
<evidence type="ECO:0000313" key="9">
    <source>
        <dbReference type="EMBL" id="KAG7289596.1"/>
    </source>
</evidence>
<dbReference type="PROSITE" id="PS50157">
    <property type="entry name" value="ZINC_FINGER_C2H2_2"/>
    <property type="match status" value="4"/>
</dbReference>
<gene>
    <name evidence="9" type="ORF">NEMBOFW57_005967</name>
</gene>
<dbReference type="Proteomes" id="UP001197093">
    <property type="component" value="Unassembled WGS sequence"/>
</dbReference>
<evidence type="ECO:0000256" key="1">
    <source>
        <dbReference type="ARBA" id="ARBA00022723"/>
    </source>
</evidence>
<feature type="region of interest" description="Disordered" evidence="7">
    <location>
        <begin position="99"/>
        <end position="137"/>
    </location>
</feature>
<name>A0AAD4EY68_9PEZI</name>